<dbReference type="Pfam" id="PF02805">
    <property type="entry name" value="Ada_Zn_binding"/>
    <property type="match status" value="1"/>
</dbReference>
<dbReference type="Pfam" id="PF06029">
    <property type="entry name" value="AlkA_N"/>
    <property type="match status" value="1"/>
</dbReference>
<evidence type="ECO:0000256" key="6">
    <source>
        <dbReference type="ARBA" id="ARBA00023015"/>
    </source>
</evidence>
<dbReference type="InterPro" id="IPR003265">
    <property type="entry name" value="HhH-GPD_domain"/>
</dbReference>
<keyword evidence="4" id="KW-0808">Transferase</keyword>
<evidence type="ECO:0000313" key="12">
    <source>
        <dbReference type="Proteomes" id="UP000832097"/>
    </source>
</evidence>
<dbReference type="InterPro" id="IPR004026">
    <property type="entry name" value="Ada_DNA_repair_Zn-bd"/>
</dbReference>
<dbReference type="SUPFAM" id="SSF46689">
    <property type="entry name" value="Homeodomain-like"/>
    <property type="match status" value="1"/>
</dbReference>
<dbReference type="SMART" id="SM01009">
    <property type="entry name" value="AlkA_N"/>
    <property type="match status" value="1"/>
</dbReference>
<evidence type="ECO:0000256" key="5">
    <source>
        <dbReference type="ARBA" id="ARBA00022763"/>
    </source>
</evidence>
<dbReference type="SUPFAM" id="SSF57884">
    <property type="entry name" value="Ada DNA repair protein, N-terminal domain (N-Ada 10)"/>
    <property type="match status" value="1"/>
</dbReference>
<dbReference type="PROSITE" id="PS01124">
    <property type="entry name" value="HTH_ARAC_FAMILY_2"/>
    <property type="match status" value="1"/>
</dbReference>
<dbReference type="Gene3D" id="3.40.10.10">
    <property type="entry name" value="DNA Methylphosphotriester Repair Domain"/>
    <property type="match status" value="1"/>
</dbReference>
<dbReference type="EC" id="3.2.2.21" evidence="3"/>
<evidence type="ECO:0000313" key="11">
    <source>
        <dbReference type="EMBL" id="UOE44689.1"/>
    </source>
</evidence>
<dbReference type="SMART" id="SM00478">
    <property type="entry name" value="ENDO3c"/>
    <property type="match status" value="1"/>
</dbReference>
<dbReference type="InterPro" id="IPR037046">
    <property type="entry name" value="AlkA_N_sf"/>
</dbReference>
<dbReference type="Gene3D" id="3.30.310.20">
    <property type="entry name" value="DNA-3-methyladenine glycosylase AlkA, N-terminal domain"/>
    <property type="match status" value="1"/>
</dbReference>
<proteinExistence type="predicted"/>
<dbReference type="InterPro" id="IPR009057">
    <property type="entry name" value="Homeodomain-like_sf"/>
</dbReference>
<comment type="cofactor">
    <cofactor evidence="2">
        <name>Zn(2+)</name>
        <dbReference type="ChEBI" id="CHEBI:29105"/>
    </cofactor>
</comment>
<comment type="catalytic activity">
    <reaction evidence="1">
        <text>Hydrolysis of alkylated DNA, releasing 3-methyladenine, 3-methylguanine, 7-methylguanine and 7-methyladenine.</text>
        <dbReference type="EC" id="3.2.2.21"/>
    </reaction>
</comment>
<dbReference type="InterPro" id="IPR011257">
    <property type="entry name" value="DNA_glycosylase"/>
</dbReference>
<dbReference type="PANTHER" id="PTHR43003">
    <property type="entry name" value="DNA-3-METHYLADENINE GLYCOSYLASE"/>
    <property type="match status" value="1"/>
</dbReference>
<keyword evidence="5" id="KW-0227">DNA damage</keyword>
<evidence type="ECO:0000256" key="2">
    <source>
        <dbReference type="ARBA" id="ARBA00001947"/>
    </source>
</evidence>
<evidence type="ECO:0000256" key="7">
    <source>
        <dbReference type="ARBA" id="ARBA00023159"/>
    </source>
</evidence>
<keyword evidence="6" id="KW-0805">Transcription regulation</keyword>
<organism evidence="11 12">
    <name type="scientific">Agromyces larvae</name>
    <dbReference type="NCBI Taxonomy" id="2929802"/>
    <lineage>
        <taxon>Bacteria</taxon>
        <taxon>Bacillati</taxon>
        <taxon>Actinomycetota</taxon>
        <taxon>Actinomycetes</taxon>
        <taxon>Micrococcales</taxon>
        <taxon>Microbacteriaceae</taxon>
        <taxon>Agromyces</taxon>
    </lineage>
</organism>
<keyword evidence="12" id="KW-1185">Reference proteome</keyword>
<dbReference type="Proteomes" id="UP000832097">
    <property type="component" value="Chromosome"/>
</dbReference>
<name>A0ABY4BZY6_9MICO</name>
<reference evidence="11 12" key="1">
    <citation type="submission" date="2022-03" db="EMBL/GenBank/DDBJ databases">
        <title>Mucilaginibacter sp. isolated from the gut of Protaetia brevitarsis seulensis larvae.</title>
        <authorList>
            <person name="Won M."/>
            <person name="Kim S.-J."/>
            <person name="Kwon S.-W."/>
        </authorList>
    </citation>
    <scope>NUCLEOTIDE SEQUENCE [LARGE SCALE GENOMIC DNA]</scope>
    <source>
        <strain evidence="11 12">CFWR-12</strain>
    </source>
</reference>
<dbReference type="InterPro" id="IPR051912">
    <property type="entry name" value="Alkylbase_DNA_Glycosylase/TA"/>
</dbReference>
<dbReference type="RefSeq" id="WP_243556688.1">
    <property type="nucleotide sequence ID" value="NZ_CP094528.1"/>
</dbReference>
<evidence type="ECO:0000256" key="1">
    <source>
        <dbReference type="ARBA" id="ARBA00000086"/>
    </source>
</evidence>
<dbReference type="Pfam" id="PF12833">
    <property type="entry name" value="HTH_18"/>
    <property type="match status" value="1"/>
</dbReference>
<evidence type="ECO:0000256" key="9">
    <source>
        <dbReference type="ARBA" id="ARBA00023204"/>
    </source>
</evidence>
<keyword evidence="8" id="KW-0804">Transcription</keyword>
<dbReference type="Gene3D" id="1.10.10.60">
    <property type="entry name" value="Homeodomain-like"/>
    <property type="match status" value="1"/>
</dbReference>
<evidence type="ECO:0000259" key="10">
    <source>
        <dbReference type="PROSITE" id="PS01124"/>
    </source>
</evidence>
<dbReference type="SUPFAM" id="SSF48150">
    <property type="entry name" value="DNA-glycosylase"/>
    <property type="match status" value="1"/>
</dbReference>
<keyword evidence="9" id="KW-0234">DNA repair</keyword>
<dbReference type="InterPro" id="IPR010316">
    <property type="entry name" value="AlkA_N"/>
</dbReference>
<dbReference type="SMART" id="SM00342">
    <property type="entry name" value="HTH_ARAC"/>
    <property type="match status" value="1"/>
</dbReference>
<protein>
    <recommendedName>
        <fullName evidence="3">DNA-3-methyladenine glycosylase II</fullName>
        <ecNumber evidence="3">3.2.2.21</ecNumber>
    </recommendedName>
</protein>
<dbReference type="EMBL" id="CP094528">
    <property type="protein sequence ID" value="UOE44689.1"/>
    <property type="molecule type" value="Genomic_DNA"/>
</dbReference>
<dbReference type="Gene3D" id="1.10.340.30">
    <property type="entry name" value="Hypothetical protein, domain 2"/>
    <property type="match status" value="1"/>
</dbReference>
<dbReference type="InterPro" id="IPR018060">
    <property type="entry name" value="HTH_AraC"/>
</dbReference>
<dbReference type="Gene3D" id="1.10.1670.10">
    <property type="entry name" value="Helix-hairpin-Helix base-excision DNA repair enzymes (C-terminal)"/>
    <property type="match status" value="1"/>
</dbReference>
<accession>A0ABY4BZY6</accession>
<dbReference type="CDD" id="cd00056">
    <property type="entry name" value="ENDO3c"/>
    <property type="match status" value="1"/>
</dbReference>
<sequence length="501" mass="53711">MPVTDRIDDHVSDAVFEERYRAVSSRDARFDGQFITGVHSTGIYCRPSCPAVTPKRGNVSFYLTAAAAHEAGLRACKRCLPDAVPGSPQWDLRDDLAARAMRLIADGVIEREGVPGLAARLGYSPRHLTRVLTAELGAGPLALARAHRAQTARALLVSTDLPAADVAFASGFGSIRQFNDTIREVYERSPLELRLAAAVRARAQVPASGAVRLRLPAREPFEASGVFDWLAARAVDGVERAEPGRFTRTLRLPSGPALVSLTEAAQPGVEIEAHLASLADLPPLVARVRRLFDLDADAVAIDDVLARDPALRDAVRAAPGIRLPGALDAHELVFRALIGQQVSVAAARTALGRLAAELGEPFTMPGDHGLGRLFPTAEQIAAEGHRVLRGPASRIRTVLDVAARLAGGDLIVSPERERHELHSDLLAIPGIGPWTAGYLAMRVTRAPDILLVSDLALRAGARRLGLPDAPRELAARGAEWAPWRSYASMHLWRAATPPAKI</sequence>
<keyword evidence="7" id="KW-0010">Activator</keyword>
<evidence type="ECO:0000256" key="8">
    <source>
        <dbReference type="ARBA" id="ARBA00023163"/>
    </source>
</evidence>
<gene>
    <name evidence="11" type="ORF">MTO99_02530</name>
</gene>
<dbReference type="SUPFAM" id="SSF55945">
    <property type="entry name" value="TATA-box binding protein-like"/>
    <property type="match status" value="1"/>
</dbReference>
<feature type="domain" description="HTH araC/xylS-type" evidence="10">
    <location>
        <begin position="98"/>
        <end position="196"/>
    </location>
</feature>
<keyword evidence="4" id="KW-0489">Methyltransferase</keyword>
<dbReference type="InterPro" id="IPR035451">
    <property type="entry name" value="Ada-like_dom_sf"/>
</dbReference>
<evidence type="ECO:0000256" key="4">
    <source>
        <dbReference type="ARBA" id="ARBA00022603"/>
    </source>
</evidence>
<dbReference type="PANTHER" id="PTHR43003:SF13">
    <property type="entry name" value="DNA-3-METHYLADENINE GLYCOSYLASE 2"/>
    <property type="match status" value="1"/>
</dbReference>
<evidence type="ECO:0000256" key="3">
    <source>
        <dbReference type="ARBA" id="ARBA00012000"/>
    </source>
</evidence>
<dbReference type="InterPro" id="IPR023170">
    <property type="entry name" value="HhH_base_excis_C"/>
</dbReference>